<comment type="caution">
    <text evidence="1">The sequence shown here is derived from an EMBL/GenBank/DDBJ whole genome shotgun (WGS) entry which is preliminary data.</text>
</comment>
<name>A0ABU7BB81_9TELE</name>
<organism evidence="1 2">
    <name type="scientific">Ataeniobius toweri</name>
    <dbReference type="NCBI Taxonomy" id="208326"/>
    <lineage>
        <taxon>Eukaryota</taxon>
        <taxon>Metazoa</taxon>
        <taxon>Chordata</taxon>
        <taxon>Craniata</taxon>
        <taxon>Vertebrata</taxon>
        <taxon>Euteleostomi</taxon>
        <taxon>Actinopterygii</taxon>
        <taxon>Neopterygii</taxon>
        <taxon>Teleostei</taxon>
        <taxon>Neoteleostei</taxon>
        <taxon>Acanthomorphata</taxon>
        <taxon>Ovalentaria</taxon>
        <taxon>Atherinomorphae</taxon>
        <taxon>Cyprinodontiformes</taxon>
        <taxon>Goodeidae</taxon>
        <taxon>Ataeniobius</taxon>
    </lineage>
</organism>
<sequence length="173" mass="19268">MLCVQMHALCGFAQHVITNTSKAFLVDCRENIINLCCLASQLVQKGVLLRDYSYCCWPLGAGRYNCILVLLDFIGGFVCSQGFVLTQFDPCKQRGQTAAEQQNVINMLVNLLSEFGTTRYEKDCAVFSICMLFIELTSFHSYVLEGDTGVDFLSCPIPLPQKNVLSHPNPRPA</sequence>
<dbReference type="Proteomes" id="UP001345963">
    <property type="component" value="Unassembled WGS sequence"/>
</dbReference>
<evidence type="ECO:0000313" key="1">
    <source>
        <dbReference type="EMBL" id="MED6247049.1"/>
    </source>
</evidence>
<gene>
    <name evidence="1" type="ORF">ATANTOWER_028673</name>
</gene>
<accession>A0ABU7BB81</accession>
<protein>
    <submittedName>
        <fullName evidence="1">Uncharacterized protein</fullName>
    </submittedName>
</protein>
<keyword evidence="2" id="KW-1185">Reference proteome</keyword>
<proteinExistence type="predicted"/>
<dbReference type="EMBL" id="JAHUTI010046584">
    <property type="protein sequence ID" value="MED6247049.1"/>
    <property type="molecule type" value="Genomic_DNA"/>
</dbReference>
<evidence type="ECO:0000313" key="2">
    <source>
        <dbReference type="Proteomes" id="UP001345963"/>
    </source>
</evidence>
<reference evidence="1 2" key="1">
    <citation type="submission" date="2021-07" db="EMBL/GenBank/DDBJ databases">
        <authorList>
            <person name="Palmer J.M."/>
        </authorList>
    </citation>
    <scope>NUCLEOTIDE SEQUENCE [LARGE SCALE GENOMIC DNA]</scope>
    <source>
        <strain evidence="1 2">AT_MEX2019</strain>
        <tissue evidence="1">Muscle</tissue>
    </source>
</reference>